<dbReference type="Proteomes" id="UP000552757">
    <property type="component" value="Unassembled WGS sequence"/>
</dbReference>
<evidence type="ECO:0000313" key="2">
    <source>
        <dbReference type="EMBL" id="MBB3982831.1"/>
    </source>
</evidence>
<dbReference type="SUPFAM" id="SSF54427">
    <property type="entry name" value="NTF2-like"/>
    <property type="match status" value="1"/>
</dbReference>
<dbReference type="InterPro" id="IPR037401">
    <property type="entry name" value="SnoaL-like"/>
</dbReference>
<keyword evidence="2" id="KW-0413">Isomerase</keyword>
<dbReference type="Gene3D" id="3.10.450.50">
    <property type="match status" value="1"/>
</dbReference>
<proteinExistence type="predicted"/>
<name>A0A7W6GP01_9SPHN</name>
<dbReference type="AlphaFoldDB" id="A0A7W6GP01"/>
<keyword evidence="3" id="KW-1185">Reference proteome</keyword>
<dbReference type="Pfam" id="PF12680">
    <property type="entry name" value="SnoaL_2"/>
    <property type="match status" value="1"/>
</dbReference>
<protein>
    <submittedName>
        <fullName evidence="2">Ketosteroid isomerase-like protein</fullName>
    </submittedName>
</protein>
<evidence type="ECO:0000313" key="3">
    <source>
        <dbReference type="Proteomes" id="UP000552757"/>
    </source>
</evidence>
<feature type="domain" description="SnoaL-like" evidence="1">
    <location>
        <begin position="19"/>
        <end position="115"/>
    </location>
</feature>
<reference evidence="2 3" key="1">
    <citation type="submission" date="2020-08" db="EMBL/GenBank/DDBJ databases">
        <title>Genomic Encyclopedia of Type Strains, Phase IV (KMG-IV): sequencing the most valuable type-strain genomes for metagenomic binning, comparative biology and taxonomic classification.</title>
        <authorList>
            <person name="Goeker M."/>
        </authorList>
    </citation>
    <scope>NUCLEOTIDE SEQUENCE [LARGE SCALE GENOMIC DNA]</scope>
    <source>
        <strain evidence="2 3">DSM 29348</strain>
    </source>
</reference>
<evidence type="ECO:0000259" key="1">
    <source>
        <dbReference type="Pfam" id="PF12680"/>
    </source>
</evidence>
<organism evidence="2 3">
    <name type="scientific">Sphingobium fontiphilum</name>
    <dbReference type="NCBI Taxonomy" id="944425"/>
    <lineage>
        <taxon>Bacteria</taxon>
        <taxon>Pseudomonadati</taxon>
        <taxon>Pseudomonadota</taxon>
        <taxon>Alphaproteobacteria</taxon>
        <taxon>Sphingomonadales</taxon>
        <taxon>Sphingomonadaceae</taxon>
        <taxon>Sphingobium</taxon>
    </lineage>
</organism>
<dbReference type="RefSeq" id="WP_183955884.1">
    <property type="nucleotide sequence ID" value="NZ_JACIEB010000005.1"/>
</dbReference>
<sequence length="137" mass="15708">MEKVVAVDREEALRLGQFWVTVAEEHDTDKFQTVLHEDFVMWYNFDPQDRSRAEFIETLKAAHAIFHDQKNEDPRITVTEDGFVLQATMTGVLDGKPIRSPYCFIARIKDGLIIRGDEYFDTAQLSKKAGRPGEGMV</sequence>
<gene>
    <name evidence="2" type="ORF">GGR44_002497</name>
</gene>
<dbReference type="EMBL" id="JACIEB010000005">
    <property type="protein sequence ID" value="MBB3982831.1"/>
    <property type="molecule type" value="Genomic_DNA"/>
</dbReference>
<accession>A0A7W6GP01</accession>
<dbReference type="GO" id="GO:0016853">
    <property type="term" value="F:isomerase activity"/>
    <property type="evidence" value="ECO:0007669"/>
    <property type="project" value="UniProtKB-KW"/>
</dbReference>
<dbReference type="InterPro" id="IPR032710">
    <property type="entry name" value="NTF2-like_dom_sf"/>
</dbReference>
<comment type="caution">
    <text evidence="2">The sequence shown here is derived from an EMBL/GenBank/DDBJ whole genome shotgun (WGS) entry which is preliminary data.</text>
</comment>